<comment type="caution">
    <text evidence="1">The sequence shown here is derived from an EMBL/GenBank/DDBJ whole genome shotgun (WGS) entry which is preliminary data.</text>
</comment>
<proteinExistence type="predicted"/>
<evidence type="ECO:0000313" key="2">
    <source>
        <dbReference type="Proteomes" id="UP000585638"/>
    </source>
</evidence>
<evidence type="ECO:0008006" key="3">
    <source>
        <dbReference type="Google" id="ProtNLM"/>
    </source>
</evidence>
<evidence type="ECO:0000313" key="1">
    <source>
        <dbReference type="EMBL" id="MBB5896333.1"/>
    </source>
</evidence>
<accession>A0A7W9NLI9</accession>
<dbReference type="RefSeq" id="WP_184868007.1">
    <property type="nucleotide sequence ID" value="NZ_BAAAWY010000101.1"/>
</dbReference>
<name>A0A7W9NLI9_9PSEU</name>
<gene>
    <name evidence="1" type="ORF">BJ998_007529</name>
</gene>
<dbReference type="EMBL" id="JACHIR010000001">
    <property type="protein sequence ID" value="MBB5896333.1"/>
    <property type="molecule type" value="Genomic_DNA"/>
</dbReference>
<keyword evidence="2" id="KW-1185">Reference proteome</keyword>
<protein>
    <recommendedName>
        <fullName evidence="3">Cellulase (Glycosyl hydrolase family 5)</fullName>
    </recommendedName>
</protein>
<dbReference type="AlphaFoldDB" id="A0A7W9NLI9"/>
<reference evidence="1 2" key="1">
    <citation type="submission" date="2020-08" db="EMBL/GenBank/DDBJ databases">
        <title>Sequencing the genomes of 1000 actinobacteria strains.</title>
        <authorList>
            <person name="Klenk H.-P."/>
        </authorList>
    </citation>
    <scope>NUCLEOTIDE SEQUENCE [LARGE SCALE GENOMIC DNA]</scope>
    <source>
        <strain evidence="1 2">DSM 43851</strain>
    </source>
</reference>
<organism evidence="1 2">
    <name type="scientific">Kutzneria kofuensis</name>
    <dbReference type="NCBI Taxonomy" id="103725"/>
    <lineage>
        <taxon>Bacteria</taxon>
        <taxon>Bacillati</taxon>
        <taxon>Actinomycetota</taxon>
        <taxon>Actinomycetes</taxon>
        <taxon>Pseudonocardiales</taxon>
        <taxon>Pseudonocardiaceae</taxon>
        <taxon>Kutzneria</taxon>
    </lineage>
</organism>
<sequence>MPIGRDDAHGWSSWQEDSYQEDWSLVRNLHPIIAAAGVRYLIDLLNEGMPMSNEPVLRQYGTRLWIDYTANFGASDTVGFSMTTWIADRATRMTAVYGTNPPAVFDVHLYGDSWNGDEYSQFVDADRKMTELGYHQDWIIGKTYFDDATAADGIRRATGEAGRVIRFLTRWPLTSMPGHRSPWWCSPHADVE</sequence>
<dbReference type="Proteomes" id="UP000585638">
    <property type="component" value="Unassembled WGS sequence"/>
</dbReference>